<dbReference type="PROSITE" id="PS50931">
    <property type="entry name" value="HTH_LYSR"/>
    <property type="match status" value="1"/>
</dbReference>
<organism evidence="7 8">
    <name type="scientific">Gordonia desulfuricans</name>
    <dbReference type="NCBI Taxonomy" id="89051"/>
    <lineage>
        <taxon>Bacteria</taxon>
        <taxon>Bacillati</taxon>
        <taxon>Actinomycetota</taxon>
        <taxon>Actinomycetes</taxon>
        <taxon>Mycobacteriales</taxon>
        <taxon>Gordoniaceae</taxon>
        <taxon>Gordonia</taxon>
    </lineage>
</organism>
<keyword evidence="4" id="KW-0010">Activator</keyword>
<dbReference type="SUPFAM" id="SSF46785">
    <property type="entry name" value="Winged helix' DNA-binding domain"/>
    <property type="match status" value="1"/>
</dbReference>
<dbReference type="Proteomes" id="UP000466307">
    <property type="component" value="Unassembled WGS sequence"/>
</dbReference>
<dbReference type="GO" id="GO:0003700">
    <property type="term" value="F:DNA-binding transcription factor activity"/>
    <property type="evidence" value="ECO:0007669"/>
    <property type="project" value="InterPro"/>
</dbReference>
<dbReference type="PRINTS" id="PR00039">
    <property type="entry name" value="HTHLYSR"/>
</dbReference>
<feature type="domain" description="HTH lysR-type" evidence="6">
    <location>
        <begin position="1"/>
        <end position="58"/>
    </location>
</feature>
<keyword evidence="8" id="KW-1185">Reference proteome</keyword>
<evidence type="ECO:0000313" key="8">
    <source>
        <dbReference type="Proteomes" id="UP000466307"/>
    </source>
</evidence>
<dbReference type="GO" id="GO:0003677">
    <property type="term" value="F:DNA binding"/>
    <property type="evidence" value="ECO:0007669"/>
    <property type="project" value="UniProtKB-KW"/>
</dbReference>
<dbReference type="InterPro" id="IPR036390">
    <property type="entry name" value="WH_DNA-bd_sf"/>
</dbReference>
<accession>A0A7K3LW53</accession>
<comment type="caution">
    <text evidence="7">The sequence shown here is derived from an EMBL/GenBank/DDBJ whole genome shotgun (WGS) entry which is preliminary data.</text>
</comment>
<keyword evidence="3" id="KW-0238">DNA-binding</keyword>
<name>A0A7K3LW53_9ACTN</name>
<evidence type="ECO:0000259" key="6">
    <source>
        <dbReference type="PROSITE" id="PS50931"/>
    </source>
</evidence>
<keyword evidence="2" id="KW-0805">Transcription regulation</keyword>
<dbReference type="PANTHER" id="PTHR30346">
    <property type="entry name" value="TRANSCRIPTIONAL DUAL REGULATOR HCAR-RELATED"/>
    <property type="match status" value="1"/>
</dbReference>
<dbReference type="Pfam" id="PF00126">
    <property type="entry name" value="HTH_1"/>
    <property type="match status" value="1"/>
</dbReference>
<evidence type="ECO:0000256" key="4">
    <source>
        <dbReference type="ARBA" id="ARBA00023159"/>
    </source>
</evidence>
<reference evidence="7 8" key="1">
    <citation type="submission" date="2020-01" db="EMBL/GenBank/DDBJ databases">
        <title>Investigation of new actinobacteria for the biodesulphurisation of diesel fuel.</title>
        <authorList>
            <person name="Athi Narayanan S.M."/>
        </authorList>
    </citation>
    <scope>NUCLEOTIDE SEQUENCE [LARGE SCALE GENOMIC DNA]</scope>
    <source>
        <strain evidence="7 8">213E</strain>
    </source>
</reference>
<evidence type="ECO:0000256" key="1">
    <source>
        <dbReference type="ARBA" id="ARBA00009437"/>
    </source>
</evidence>
<sequence>MNLQRAAYLVAVADHLSFTRAAAELFVAQSALSQQIKVLERELGVELFDRKGPRIALTAAGEVAVREARYLLAAADRATERIRAAAQGGGGTLTLALTLS</sequence>
<evidence type="ECO:0000256" key="5">
    <source>
        <dbReference type="ARBA" id="ARBA00023163"/>
    </source>
</evidence>
<dbReference type="RefSeq" id="WP_162128922.1">
    <property type="nucleotide sequence ID" value="NZ_JAADZU010000131.1"/>
</dbReference>
<gene>
    <name evidence="7" type="ORF">GYA93_23605</name>
</gene>
<protein>
    <submittedName>
        <fullName evidence="7">LysR family transcriptional regulator</fullName>
    </submittedName>
</protein>
<dbReference type="EMBL" id="JAADZU010000131">
    <property type="protein sequence ID" value="NDK92515.1"/>
    <property type="molecule type" value="Genomic_DNA"/>
</dbReference>
<dbReference type="InterPro" id="IPR036388">
    <property type="entry name" value="WH-like_DNA-bd_sf"/>
</dbReference>
<feature type="non-terminal residue" evidence="7">
    <location>
        <position position="100"/>
    </location>
</feature>
<comment type="similarity">
    <text evidence="1">Belongs to the LysR transcriptional regulatory family.</text>
</comment>
<dbReference type="InterPro" id="IPR000847">
    <property type="entry name" value="LysR_HTH_N"/>
</dbReference>
<dbReference type="AlphaFoldDB" id="A0A7K3LW53"/>
<dbReference type="PANTHER" id="PTHR30346:SF28">
    <property type="entry name" value="HTH-TYPE TRANSCRIPTIONAL REGULATOR CYNR"/>
    <property type="match status" value="1"/>
</dbReference>
<proteinExistence type="inferred from homology"/>
<keyword evidence="5" id="KW-0804">Transcription</keyword>
<evidence type="ECO:0000256" key="3">
    <source>
        <dbReference type="ARBA" id="ARBA00023125"/>
    </source>
</evidence>
<dbReference type="FunFam" id="1.10.10.10:FF:000001">
    <property type="entry name" value="LysR family transcriptional regulator"/>
    <property type="match status" value="1"/>
</dbReference>
<evidence type="ECO:0000313" key="7">
    <source>
        <dbReference type="EMBL" id="NDK92515.1"/>
    </source>
</evidence>
<evidence type="ECO:0000256" key="2">
    <source>
        <dbReference type="ARBA" id="ARBA00023015"/>
    </source>
</evidence>
<dbReference type="Gene3D" id="1.10.10.10">
    <property type="entry name" value="Winged helix-like DNA-binding domain superfamily/Winged helix DNA-binding domain"/>
    <property type="match status" value="1"/>
</dbReference>
<dbReference type="GO" id="GO:0032993">
    <property type="term" value="C:protein-DNA complex"/>
    <property type="evidence" value="ECO:0007669"/>
    <property type="project" value="TreeGrafter"/>
</dbReference>